<reference evidence="1" key="2">
    <citation type="submission" date="2025-09" db="UniProtKB">
        <authorList>
            <consortium name="Ensembl"/>
        </authorList>
    </citation>
    <scope>IDENTIFICATION</scope>
</reference>
<keyword evidence="2" id="KW-1185">Reference proteome</keyword>
<dbReference type="GeneTree" id="ENSGT00940000180546"/>
<dbReference type="AlphaFoldDB" id="A0A3B4VR41"/>
<sequence length="58" mass="6726">KEGRKARGLCKIMDPKPILSKCLSPTDIVDHCAHELRQVGDKLYWRYKLSSYLQVFCS</sequence>
<evidence type="ECO:0000313" key="2">
    <source>
        <dbReference type="Proteomes" id="UP000261420"/>
    </source>
</evidence>
<dbReference type="Proteomes" id="UP000261420">
    <property type="component" value="Unplaced"/>
</dbReference>
<evidence type="ECO:0000313" key="1">
    <source>
        <dbReference type="Ensembl" id="ENSSDUP00000033124.1"/>
    </source>
</evidence>
<proteinExistence type="predicted"/>
<accession>A0A3B4VR41</accession>
<protein>
    <submittedName>
        <fullName evidence="1">Uncharacterized protein</fullName>
    </submittedName>
</protein>
<reference evidence="1" key="1">
    <citation type="submission" date="2025-08" db="UniProtKB">
        <authorList>
            <consortium name="Ensembl"/>
        </authorList>
    </citation>
    <scope>IDENTIFICATION</scope>
</reference>
<organism evidence="1 2">
    <name type="scientific">Seriola dumerili</name>
    <name type="common">Greater amberjack</name>
    <name type="synonym">Caranx dumerili</name>
    <dbReference type="NCBI Taxonomy" id="41447"/>
    <lineage>
        <taxon>Eukaryota</taxon>
        <taxon>Metazoa</taxon>
        <taxon>Chordata</taxon>
        <taxon>Craniata</taxon>
        <taxon>Vertebrata</taxon>
        <taxon>Euteleostomi</taxon>
        <taxon>Actinopterygii</taxon>
        <taxon>Neopterygii</taxon>
        <taxon>Teleostei</taxon>
        <taxon>Neoteleostei</taxon>
        <taxon>Acanthomorphata</taxon>
        <taxon>Carangaria</taxon>
        <taxon>Carangiformes</taxon>
        <taxon>Carangidae</taxon>
        <taxon>Seriola</taxon>
    </lineage>
</organism>
<dbReference type="Ensembl" id="ENSSDUT00000033688.1">
    <property type="protein sequence ID" value="ENSSDUP00000033124.1"/>
    <property type="gene ID" value="ENSSDUG00000023792.1"/>
</dbReference>
<name>A0A3B4VR41_SERDU</name>